<feature type="transmembrane region" description="Helical" evidence="5">
    <location>
        <begin position="183"/>
        <end position="204"/>
    </location>
</feature>
<proteinExistence type="predicted"/>
<reference evidence="7" key="1">
    <citation type="submission" date="2020-02" db="EMBL/GenBank/DDBJ databases">
        <authorList>
            <person name="Meier V. D."/>
        </authorList>
    </citation>
    <scope>NUCLEOTIDE SEQUENCE</scope>
    <source>
        <strain evidence="7">AVDCRST_MAG41</strain>
    </source>
</reference>
<feature type="transmembrane region" description="Helical" evidence="5">
    <location>
        <begin position="129"/>
        <end position="149"/>
    </location>
</feature>
<feature type="transmembrane region" description="Helical" evidence="5">
    <location>
        <begin position="12"/>
        <end position="36"/>
    </location>
</feature>
<keyword evidence="2 5" id="KW-0812">Transmembrane</keyword>
<evidence type="ECO:0000256" key="4">
    <source>
        <dbReference type="ARBA" id="ARBA00023136"/>
    </source>
</evidence>
<evidence type="ECO:0000256" key="2">
    <source>
        <dbReference type="ARBA" id="ARBA00022692"/>
    </source>
</evidence>
<dbReference type="InterPro" id="IPR013130">
    <property type="entry name" value="Fe3_Rdtase_TM_dom"/>
</dbReference>
<evidence type="ECO:0000256" key="5">
    <source>
        <dbReference type="SAM" id="Phobius"/>
    </source>
</evidence>
<feature type="domain" description="Ferric oxidoreductase" evidence="6">
    <location>
        <begin position="18"/>
        <end position="140"/>
    </location>
</feature>
<name>A0A6J4K143_9ACTN</name>
<feature type="transmembrane region" description="Helical" evidence="5">
    <location>
        <begin position="155"/>
        <end position="176"/>
    </location>
</feature>
<keyword evidence="3 5" id="KW-1133">Transmembrane helix</keyword>
<feature type="transmembrane region" description="Helical" evidence="5">
    <location>
        <begin position="94"/>
        <end position="117"/>
    </location>
</feature>
<dbReference type="AlphaFoldDB" id="A0A6J4K143"/>
<organism evidence="7">
    <name type="scientific">uncultured Mycobacteriales bacterium</name>
    <dbReference type="NCBI Taxonomy" id="581187"/>
    <lineage>
        <taxon>Bacteria</taxon>
        <taxon>Bacillati</taxon>
        <taxon>Actinomycetota</taxon>
        <taxon>Actinomycetes</taxon>
        <taxon>Mycobacteriales</taxon>
        <taxon>environmental samples</taxon>
    </lineage>
</organism>
<gene>
    <name evidence="7" type="ORF">AVDCRST_MAG41-4475</name>
</gene>
<dbReference type="EMBL" id="CADCTP010000434">
    <property type="protein sequence ID" value="CAA9292425.1"/>
    <property type="molecule type" value="Genomic_DNA"/>
</dbReference>
<keyword evidence="4 5" id="KW-0472">Membrane</keyword>
<evidence type="ECO:0000259" key="6">
    <source>
        <dbReference type="Pfam" id="PF01794"/>
    </source>
</evidence>
<accession>A0A6J4K143</accession>
<protein>
    <recommendedName>
        <fullName evidence="6">Ferric oxidoreductase domain-containing protein</fullName>
    </recommendedName>
</protein>
<evidence type="ECO:0000313" key="7">
    <source>
        <dbReference type="EMBL" id="CAA9292425.1"/>
    </source>
</evidence>
<dbReference type="GO" id="GO:0016020">
    <property type="term" value="C:membrane"/>
    <property type="evidence" value="ECO:0007669"/>
    <property type="project" value="UniProtKB-SubCell"/>
</dbReference>
<evidence type="ECO:0000256" key="3">
    <source>
        <dbReference type="ARBA" id="ARBA00022989"/>
    </source>
</evidence>
<evidence type="ECO:0000256" key="1">
    <source>
        <dbReference type="ARBA" id="ARBA00004141"/>
    </source>
</evidence>
<dbReference type="Pfam" id="PF01794">
    <property type="entry name" value="Ferric_reduct"/>
    <property type="match status" value="1"/>
</dbReference>
<feature type="transmembrane region" description="Helical" evidence="5">
    <location>
        <begin position="57"/>
        <end position="74"/>
    </location>
</feature>
<sequence length="226" mass="24918">MTDLLSDPQLTWFLTRASGMIALALLTLSMVLGIGASTRLSSTRWPRFVTQGLHRSISLYMLVLVGIHLVTIWLDDYVEISIAESFVPFIGTYRWFWTGLGTLSSDLAIAAVVSSLLRQRIGYGTWRAIHWTSYLCWPLAIVHTLGAGSDTRKDWAVWFVLANVALVLLAVAWRIVDGWPRRALLRTGAVLVTACAVAVVFTWAKQGPFAPGWSKRAGTTQSPGAK</sequence>
<comment type="subcellular location">
    <subcellularLocation>
        <location evidence="1">Membrane</location>
        <topology evidence="1">Multi-pass membrane protein</topology>
    </subcellularLocation>
</comment>